<dbReference type="EMBL" id="LR877155">
    <property type="protein sequence ID" value="CAD2218530.1"/>
    <property type="molecule type" value="Genomic_DNA"/>
</dbReference>
<accession>A0A7G2CFC7</accession>
<organism evidence="1 2">
    <name type="scientific">Angomonas deanei</name>
    <dbReference type="NCBI Taxonomy" id="59799"/>
    <lineage>
        <taxon>Eukaryota</taxon>
        <taxon>Discoba</taxon>
        <taxon>Euglenozoa</taxon>
        <taxon>Kinetoplastea</taxon>
        <taxon>Metakinetoplastina</taxon>
        <taxon>Trypanosomatida</taxon>
        <taxon>Trypanosomatidae</taxon>
        <taxon>Strigomonadinae</taxon>
        <taxon>Angomonas</taxon>
    </lineage>
</organism>
<gene>
    <name evidence="1" type="ORF">ADEAN_000601900</name>
</gene>
<dbReference type="AlphaFoldDB" id="A0A7G2CFC7"/>
<evidence type="ECO:0000313" key="1">
    <source>
        <dbReference type="EMBL" id="CAD2218530.1"/>
    </source>
</evidence>
<evidence type="ECO:0000313" key="2">
    <source>
        <dbReference type="Proteomes" id="UP000515908"/>
    </source>
</evidence>
<name>A0A7G2CFC7_9TRYP</name>
<sequence length="851" mass="93885">MLVHPQPHRSPADYMSAGKGALSRPRLLSQHVERALAALSATSRRTSADPALTRTPQYALLGSAALVSHAEGEHTRLHVSSVSAVPLLTKIKWQVAEMSSIIAHHLNANNPQGNPVTPEEVVSVQLTGLGLLNHNEEKWADPLQYGLVSETYTLMDTESTVVLFSVVVSFLGNVIWNSSGGGRYPLELEAYSQALYALLDEYSFLLPSAPSGQWPSGTVNYYHTLKGQSSGFFATGALLEEALKAHHGFDVVKLHKGKWNCYALLGTLTLQLMGAPYQTHYLFNKEQAKWFCTLTVADAASGSRQILMQRMSKKKGDAWRSACIAALKENFPQAYADALRKYPDVDLTADHSAQGSKYRALPREKRIQHIASLFHMVYAFGKDDLGWQQMRVRLRNTSGDLGLPQWVAELEVQMEGEEEFRVVAASPACAQSKLARRLVIYQVAEQYFPKELATYAKLGRADGENPSHDPSLKNTTVYKRGGIPFVQQVVQLIEAKNPSYAPVSWRLRLVHCAAGGSTADSGFTSYQDLFDGDVALDELLLSPSLLVLPLSLTWEAEVLGNNGELSIATHRATYTPAAEGSSATPQTEGAVAALMTALRSASIHLCGGEAEVLWSEYETHSLPACTTRRELVLYLFHALWGSTPDTADGVGSFLHVESVQLGDFWFTVVLLPYLGMIPLAKAIGATKRGSQHDALSLAARLSFPRHLLYASNNDIGIAALAREILLTPVMEVLPLAIRAQIVQQEEAKWRLKQTPFQLLTQCIRRDYYDENTKQYTRHLRLERVFLPTHNRHECRLYLQKHRRVVKAGEAQLVGYGSSGENPSAALHLAAVMALQEVFALNWTQPSLTPDK</sequence>
<reference evidence="1 2" key="1">
    <citation type="submission" date="2020-08" db="EMBL/GenBank/DDBJ databases">
        <authorList>
            <person name="Newling K."/>
            <person name="Davey J."/>
            <person name="Forrester S."/>
        </authorList>
    </citation>
    <scope>NUCLEOTIDE SEQUENCE [LARGE SCALE GENOMIC DNA]</scope>
    <source>
        <strain evidence="2">Crithidia deanei Carvalho (ATCC PRA-265)</strain>
    </source>
</reference>
<proteinExistence type="predicted"/>
<protein>
    <submittedName>
        <fullName evidence="1">Uncharacterized protein</fullName>
    </submittedName>
</protein>
<dbReference type="Proteomes" id="UP000515908">
    <property type="component" value="Chromosome 11"/>
</dbReference>
<keyword evidence="2" id="KW-1185">Reference proteome</keyword>
<dbReference type="VEuPathDB" id="TriTrypDB:ADEAN_000601900"/>